<dbReference type="InterPro" id="IPR029069">
    <property type="entry name" value="HotDog_dom_sf"/>
</dbReference>
<gene>
    <name evidence="2" type="ORF">N7U68_10455</name>
</gene>
<reference evidence="2" key="1">
    <citation type="submission" date="2022-10" db="EMBL/GenBank/DDBJ databases">
        <title>Roseovarius pelagicus sp. nov., isolated from Arctic seawater.</title>
        <authorList>
            <person name="Hong Y.W."/>
            <person name="Hwang C.Y."/>
        </authorList>
    </citation>
    <scope>NUCLEOTIDE SEQUENCE</scope>
    <source>
        <strain evidence="2">HL-MP18</strain>
    </source>
</reference>
<name>A0ABY6DFV3_9RHOB</name>
<sequence length="145" mass="16047">MYFDDLSEGYTFETASRTLPLADILGFAEQWDPQPFHTDAAAAQASPYGGIIASGFHTLLTAFVLSLEADVWNEASMGSPGMDALRWRVPVHPGDRLHCRGRVVALNPSKSRPDRGRADIAYEVINQDGAVVMTYQITHILRRRS</sequence>
<dbReference type="Proteomes" id="UP001064087">
    <property type="component" value="Chromosome"/>
</dbReference>
<dbReference type="SUPFAM" id="SSF54637">
    <property type="entry name" value="Thioesterase/thiol ester dehydrase-isomerase"/>
    <property type="match status" value="1"/>
</dbReference>
<evidence type="ECO:0000313" key="3">
    <source>
        <dbReference type="Proteomes" id="UP001064087"/>
    </source>
</evidence>
<accession>A0ABY6DFV3</accession>
<feature type="domain" description="MaoC-like" evidence="1">
    <location>
        <begin position="12"/>
        <end position="108"/>
    </location>
</feature>
<dbReference type="PANTHER" id="PTHR43664">
    <property type="entry name" value="MONOAMINE OXIDASE-RELATED"/>
    <property type="match status" value="1"/>
</dbReference>
<dbReference type="CDD" id="cd03454">
    <property type="entry name" value="YdeM"/>
    <property type="match status" value="1"/>
</dbReference>
<dbReference type="Gene3D" id="3.10.129.10">
    <property type="entry name" value="Hotdog Thioesterase"/>
    <property type="match status" value="1"/>
</dbReference>
<dbReference type="InterPro" id="IPR002539">
    <property type="entry name" value="MaoC-like_dom"/>
</dbReference>
<keyword evidence="3" id="KW-1185">Reference proteome</keyword>
<dbReference type="EMBL" id="CP106738">
    <property type="protein sequence ID" value="UXX85026.1"/>
    <property type="molecule type" value="Genomic_DNA"/>
</dbReference>
<proteinExistence type="predicted"/>
<dbReference type="PANTHER" id="PTHR43664:SF1">
    <property type="entry name" value="BETA-METHYLMALYL-COA DEHYDRATASE"/>
    <property type="match status" value="1"/>
</dbReference>
<protein>
    <submittedName>
        <fullName evidence="2">MaoC family dehydratase</fullName>
    </submittedName>
</protein>
<dbReference type="InterPro" id="IPR052342">
    <property type="entry name" value="MCH/BMMD"/>
</dbReference>
<evidence type="ECO:0000259" key="1">
    <source>
        <dbReference type="Pfam" id="PF01575"/>
    </source>
</evidence>
<organism evidence="2 3">
    <name type="scientific">Roseovarius pelagicus</name>
    <dbReference type="NCBI Taxonomy" id="2980108"/>
    <lineage>
        <taxon>Bacteria</taxon>
        <taxon>Pseudomonadati</taxon>
        <taxon>Pseudomonadota</taxon>
        <taxon>Alphaproteobacteria</taxon>
        <taxon>Rhodobacterales</taxon>
        <taxon>Roseobacteraceae</taxon>
        <taxon>Roseovarius</taxon>
    </lineage>
</organism>
<dbReference type="RefSeq" id="WP_263049070.1">
    <property type="nucleotide sequence ID" value="NZ_CP106738.1"/>
</dbReference>
<evidence type="ECO:0000313" key="2">
    <source>
        <dbReference type="EMBL" id="UXX85026.1"/>
    </source>
</evidence>
<dbReference type="Pfam" id="PF01575">
    <property type="entry name" value="MaoC_dehydratas"/>
    <property type="match status" value="1"/>
</dbReference>